<dbReference type="Proteomes" id="UP000063147">
    <property type="component" value="Chromosome"/>
</dbReference>
<evidence type="ECO:0000313" key="2">
    <source>
        <dbReference type="Proteomes" id="UP000063147"/>
    </source>
</evidence>
<protein>
    <submittedName>
        <fullName evidence="1">Uncharacterized protein</fullName>
    </submittedName>
</protein>
<evidence type="ECO:0000313" key="1">
    <source>
        <dbReference type="EMBL" id="ALF16706.1"/>
    </source>
</evidence>
<name>A0A0M5M5R4_9FUSO</name>
<gene>
    <name evidence="1" type="ORF">RN98_00135</name>
</gene>
<proteinExistence type="predicted"/>
<dbReference type="EMBL" id="CP012713">
    <property type="protein sequence ID" value="ALF16706.1"/>
    <property type="molecule type" value="Genomic_DNA"/>
</dbReference>
<reference evidence="1 2" key="1">
    <citation type="submission" date="2015-09" db="EMBL/GenBank/DDBJ databases">
        <authorList>
            <person name="Jackson K.R."/>
            <person name="Lunt B.L."/>
            <person name="Fisher J.N.B."/>
            <person name="Gardner A.V."/>
            <person name="Bailey M.E."/>
            <person name="Deus L.M."/>
            <person name="Earl A.S."/>
            <person name="Gibby P.D."/>
            <person name="Hartmann K.A."/>
            <person name="Liu J.E."/>
            <person name="Manci A.M."/>
            <person name="Nielsen D.A."/>
            <person name="Solomon M.B."/>
            <person name="Breakwell D.P."/>
            <person name="Burnett S.H."/>
            <person name="Grose J.H."/>
        </authorList>
    </citation>
    <scope>NUCLEOTIDE SEQUENCE [LARGE SCALE GENOMIC DNA]</scope>
    <source>
        <strain evidence="1 2">KCOM 1279</strain>
    </source>
</reference>
<dbReference type="AlphaFoldDB" id="A0A0M5M5R4"/>
<accession>A0A0M5M5R4</accession>
<organism evidence="1">
    <name type="scientific">Fusobacterium animalis</name>
    <dbReference type="NCBI Taxonomy" id="76859"/>
    <lineage>
        <taxon>Bacteria</taxon>
        <taxon>Fusobacteriati</taxon>
        <taxon>Fusobacteriota</taxon>
        <taxon>Fusobacteriia</taxon>
        <taxon>Fusobacteriales</taxon>
        <taxon>Fusobacteriaceae</taxon>
        <taxon>Fusobacterium</taxon>
    </lineage>
</organism>
<dbReference type="PATRIC" id="fig|76859.3.peg.26"/>
<sequence length="126" mass="14091">MSCGTDIGFEINNYKFFIKRGRNKTKYFYNRLNFYGGIFMKNSKKVFGLFAFLLATGGLNTAYATTTSSGAPEEYPGIKYDYNNVNTNLPIFNFSETVNNGGNYIRVGGSSKLNINSNLDINLKVV</sequence>